<name>A0A5N5EUP8_9ACTN</name>
<proteinExistence type="predicted"/>
<evidence type="ECO:0000313" key="3">
    <source>
        <dbReference type="Proteomes" id="UP000326907"/>
    </source>
</evidence>
<evidence type="ECO:0008006" key="4">
    <source>
        <dbReference type="Google" id="ProtNLM"/>
    </source>
</evidence>
<feature type="chain" id="PRO_5025054470" description="Lipoprotein" evidence="1">
    <location>
        <begin position="26"/>
        <end position="153"/>
    </location>
</feature>
<evidence type="ECO:0000313" key="2">
    <source>
        <dbReference type="EMBL" id="KAB2589664.1"/>
    </source>
</evidence>
<protein>
    <recommendedName>
        <fullName evidence="4">Lipoprotein</fullName>
    </recommendedName>
</protein>
<accession>A0A5N5EUP8</accession>
<evidence type="ECO:0000256" key="1">
    <source>
        <dbReference type="SAM" id="SignalP"/>
    </source>
</evidence>
<sequence>MTGNPRRAALTAAFALSLGALSLTACTSDDDLLVYQTDYANHQPLRVTGYPSAGSLRTVQQIVWHLADRDADALAALHTEDGDADSTARAWIKTYSKDAQGQVTADFLDEGSVRQEVVLHFAESRRTQEITVRINNEAWGVVLDSPDPAIESP</sequence>
<dbReference type="PROSITE" id="PS51257">
    <property type="entry name" value="PROKAR_LIPOPROTEIN"/>
    <property type="match status" value="1"/>
</dbReference>
<keyword evidence="1" id="KW-0732">Signal</keyword>
<dbReference type="Proteomes" id="UP000326907">
    <property type="component" value="Unassembled WGS sequence"/>
</dbReference>
<dbReference type="AlphaFoldDB" id="A0A5N5EUP8"/>
<gene>
    <name evidence="2" type="ORF">F5983_26075</name>
</gene>
<organism evidence="2 3">
    <name type="scientific">Streptomyces arboris</name>
    <dbReference type="NCBI Taxonomy" id="2600619"/>
    <lineage>
        <taxon>Bacteria</taxon>
        <taxon>Bacillati</taxon>
        <taxon>Actinomycetota</taxon>
        <taxon>Actinomycetes</taxon>
        <taxon>Kitasatosporales</taxon>
        <taxon>Streptomycetaceae</taxon>
        <taxon>Streptomyces</taxon>
    </lineage>
</organism>
<comment type="caution">
    <text evidence="2">The sequence shown here is derived from an EMBL/GenBank/DDBJ whole genome shotgun (WGS) entry which is preliminary data.</text>
</comment>
<dbReference type="RefSeq" id="WP_151512472.1">
    <property type="nucleotide sequence ID" value="NZ_JBMVCA010000013.1"/>
</dbReference>
<reference evidence="2 3" key="1">
    <citation type="submission" date="2019-09" db="EMBL/GenBank/DDBJ databases">
        <authorList>
            <person name="Liu P."/>
        </authorList>
    </citation>
    <scope>NUCLEOTIDE SEQUENCE [LARGE SCALE GENOMIC DNA]</scope>
    <source>
        <strain evidence="2 3">TRM68085</strain>
    </source>
</reference>
<feature type="signal peptide" evidence="1">
    <location>
        <begin position="1"/>
        <end position="25"/>
    </location>
</feature>
<keyword evidence="3" id="KW-1185">Reference proteome</keyword>
<dbReference type="EMBL" id="VYUA01000028">
    <property type="protein sequence ID" value="KAB2589664.1"/>
    <property type="molecule type" value="Genomic_DNA"/>
</dbReference>